<feature type="disulfide bond" evidence="9">
    <location>
        <begin position="22"/>
        <end position="145"/>
    </location>
</feature>
<comment type="subcellular location">
    <subcellularLocation>
        <location evidence="1">Secreted</location>
    </subcellularLocation>
</comment>
<reference evidence="13 14" key="1">
    <citation type="submission" date="2020-11" db="EMBL/GenBank/DDBJ databases">
        <authorList>
            <person name="Wallbank WR R."/>
            <person name="Pardo Diaz C."/>
            <person name="Kozak K."/>
            <person name="Martin S."/>
            <person name="Jiggins C."/>
            <person name="Moest M."/>
            <person name="Warren A I."/>
            <person name="Generalovic N T."/>
            <person name="Byers J.R.P. K."/>
            <person name="Montejo-Kovacevich G."/>
            <person name="Yen C E."/>
        </authorList>
    </citation>
    <scope>NUCLEOTIDE SEQUENCE [LARGE SCALE GENOMIC DNA]</scope>
</reference>
<keyword evidence="3" id="KW-0964">Secreted</keyword>
<evidence type="ECO:0000256" key="4">
    <source>
        <dbReference type="ARBA" id="ARBA00022588"/>
    </source>
</evidence>
<dbReference type="AlphaFoldDB" id="A0A7R8V094"/>
<evidence type="ECO:0000256" key="6">
    <source>
        <dbReference type="ARBA" id="ARBA00022859"/>
    </source>
</evidence>
<feature type="disulfide bond" evidence="9">
    <location>
        <begin position="59"/>
        <end position="65"/>
    </location>
</feature>
<evidence type="ECO:0000256" key="5">
    <source>
        <dbReference type="ARBA" id="ARBA00022729"/>
    </source>
</evidence>
<keyword evidence="14" id="KW-1185">Reference proteome</keyword>
<evidence type="ECO:0000256" key="1">
    <source>
        <dbReference type="ARBA" id="ARBA00004613"/>
    </source>
</evidence>
<evidence type="ECO:0000256" key="3">
    <source>
        <dbReference type="ARBA" id="ARBA00022525"/>
    </source>
</evidence>
<evidence type="ECO:0000256" key="10">
    <source>
        <dbReference type="SAM" id="SignalP"/>
    </source>
</evidence>
<dbReference type="GO" id="GO:0008270">
    <property type="term" value="F:zinc ion binding"/>
    <property type="evidence" value="ECO:0007669"/>
    <property type="project" value="InterPro"/>
</dbReference>
<feature type="domain" description="N-acetylmuramoyl-L-alanine amidase" evidence="11">
    <location>
        <begin position="34"/>
        <end position="171"/>
    </location>
</feature>
<dbReference type="GO" id="GO:0005576">
    <property type="term" value="C:extracellular region"/>
    <property type="evidence" value="ECO:0007669"/>
    <property type="project" value="UniProtKB-SubCell"/>
</dbReference>
<evidence type="ECO:0000259" key="11">
    <source>
        <dbReference type="SMART" id="SM00644"/>
    </source>
</evidence>
<dbReference type="InterPro" id="IPR006619">
    <property type="entry name" value="PGRP_domain_met/bac"/>
</dbReference>
<dbReference type="Proteomes" id="UP000594454">
    <property type="component" value="Chromosome 5"/>
</dbReference>
<feature type="chain" id="PRO_5031175233" description="Peptidoglycan-recognition protein" evidence="10">
    <location>
        <begin position="17"/>
        <end position="188"/>
    </location>
</feature>
<dbReference type="InterPro" id="IPR015510">
    <property type="entry name" value="PGRP"/>
</dbReference>
<accession>A0A7R8V094</accession>
<dbReference type="SMART" id="SM00701">
    <property type="entry name" value="PGRP"/>
    <property type="match status" value="1"/>
</dbReference>
<dbReference type="GO" id="GO:0045087">
    <property type="term" value="P:innate immune response"/>
    <property type="evidence" value="ECO:0007669"/>
    <property type="project" value="UniProtKB-KW"/>
</dbReference>
<evidence type="ECO:0000256" key="8">
    <source>
        <dbReference type="PIRNR" id="PIRNR037945"/>
    </source>
</evidence>
<dbReference type="PANTHER" id="PTHR11022:SF74">
    <property type="entry name" value="PEPTIDOGLYCAN-RECOGNITION PROTEIN SA"/>
    <property type="match status" value="1"/>
</dbReference>
<proteinExistence type="inferred from homology"/>
<keyword evidence="5 10" id="KW-0732">Signal</keyword>
<evidence type="ECO:0000256" key="2">
    <source>
        <dbReference type="ARBA" id="ARBA00007553"/>
    </source>
</evidence>
<comment type="similarity">
    <text evidence="2 8">Belongs to the N-acetylmuramoyl-L-alanine amidase 2 family.</text>
</comment>
<feature type="signal peptide" evidence="10">
    <location>
        <begin position="1"/>
        <end position="16"/>
    </location>
</feature>
<dbReference type="InterPro" id="IPR017331">
    <property type="entry name" value="Peptidoglycan_recognition"/>
</dbReference>
<dbReference type="PANTHER" id="PTHR11022">
    <property type="entry name" value="PEPTIDOGLYCAN RECOGNITION PROTEIN"/>
    <property type="match status" value="1"/>
</dbReference>
<organism evidence="13 14">
    <name type="scientific">Hermetia illucens</name>
    <name type="common">Black soldier fly</name>
    <dbReference type="NCBI Taxonomy" id="343691"/>
    <lineage>
        <taxon>Eukaryota</taxon>
        <taxon>Metazoa</taxon>
        <taxon>Ecdysozoa</taxon>
        <taxon>Arthropoda</taxon>
        <taxon>Hexapoda</taxon>
        <taxon>Insecta</taxon>
        <taxon>Pterygota</taxon>
        <taxon>Neoptera</taxon>
        <taxon>Endopterygota</taxon>
        <taxon>Diptera</taxon>
        <taxon>Brachycera</taxon>
        <taxon>Stratiomyomorpha</taxon>
        <taxon>Stratiomyidae</taxon>
        <taxon>Hermetiinae</taxon>
        <taxon>Hermetia</taxon>
    </lineage>
</organism>
<dbReference type="InterPro" id="IPR036505">
    <property type="entry name" value="Amidase/PGRP_sf"/>
</dbReference>
<dbReference type="CDD" id="cd06583">
    <property type="entry name" value="PGRP"/>
    <property type="match status" value="1"/>
</dbReference>
<evidence type="ECO:0000313" key="14">
    <source>
        <dbReference type="Proteomes" id="UP000594454"/>
    </source>
</evidence>
<evidence type="ECO:0000256" key="7">
    <source>
        <dbReference type="ARBA" id="ARBA00023157"/>
    </source>
</evidence>
<dbReference type="GO" id="GO:0008745">
    <property type="term" value="F:N-acetylmuramoyl-L-alanine amidase activity"/>
    <property type="evidence" value="ECO:0007669"/>
    <property type="project" value="InterPro"/>
</dbReference>
<dbReference type="OrthoDB" id="10001926at2759"/>
<keyword evidence="7 9" id="KW-1015">Disulfide bond</keyword>
<evidence type="ECO:0000256" key="9">
    <source>
        <dbReference type="PIRSR" id="PIRSR037945-1"/>
    </source>
</evidence>
<gene>
    <name evidence="13" type="ORF">HERILL_LOCUS12690</name>
</gene>
<name>A0A7R8V094_HERIL</name>
<dbReference type="OMA" id="NEIRRWP"/>
<keyword evidence="4 8" id="KW-0399">Innate immunity</keyword>
<dbReference type="PIRSF" id="PIRSF037945">
    <property type="entry name" value="PGRPs"/>
    <property type="match status" value="1"/>
</dbReference>
<protein>
    <recommendedName>
        <fullName evidence="8">Peptidoglycan-recognition protein</fullName>
    </recommendedName>
</protein>
<dbReference type="FunFam" id="3.40.80.10:FF:000001">
    <property type="entry name" value="Peptidoglycan recognition protein 1"/>
    <property type="match status" value="1"/>
</dbReference>
<dbReference type="Pfam" id="PF01510">
    <property type="entry name" value="Amidase_2"/>
    <property type="match status" value="1"/>
</dbReference>
<dbReference type="GO" id="GO:0042834">
    <property type="term" value="F:peptidoglycan binding"/>
    <property type="evidence" value="ECO:0007669"/>
    <property type="project" value="InterPro"/>
</dbReference>
<feature type="domain" description="Peptidoglycan recognition protein family" evidence="12">
    <location>
        <begin position="23"/>
        <end position="165"/>
    </location>
</feature>
<dbReference type="InParanoid" id="A0A7R8V094"/>
<evidence type="ECO:0000313" key="13">
    <source>
        <dbReference type="EMBL" id="CAD7090193.1"/>
    </source>
</evidence>
<dbReference type="EMBL" id="LR899013">
    <property type="protein sequence ID" value="CAD7090193.1"/>
    <property type="molecule type" value="Genomic_DNA"/>
</dbReference>
<dbReference type="InterPro" id="IPR002502">
    <property type="entry name" value="Amidase_domain"/>
</dbReference>
<sequence>MVKIYLVIFFVILVAAEEERSCPNFKTRNNWEAKDPTTVEYQTFPVPIVIIHHTASPNCSTFRECATRVKNIQHYHQVTKKYPDISYNFLVGGDGNVYEAVGWHKVGTHTVGYNNRSIAIAFIGNFNDELPVPEALQAAKDLIQCGVELGEIKKAYKLFGARQLVKTQSPGLTLNAEIQEWDNWNPRP</sequence>
<dbReference type="GO" id="GO:0009253">
    <property type="term" value="P:peptidoglycan catabolic process"/>
    <property type="evidence" value="ECO:0007669"/>
    <property type="project" value="InterPro"/>
</dbReference>
<keyword evidence="6 8" id="KW-0391">Immunity</keyword>
<dbReference type="SUPFAM" id="SSF55846">
    <property type="entry name" value="N-acetylmuramoyl-L-alanine amidase-like"/>
    <property type="match status" value="1"/>
</dbReference>
<dbReference type="SMART" id="SM00644">
    <property type="entry name" value="Ami_2"/>
    <property type="match status" value="1"/>
</dbReference>
<dbReference type="Gene3D" id="3.40.80.10">
    <property type="entry name" value="Peptidoglycan recognition protein-like"/>
    <property type="match status" value="1"/>
</dbReference>
<evidence type="ECO:0000259" key="12">
    <source>
        <dbReference type="SMART" id="SM00701"/>
    </source>
</evidence>